<dbReference type="EMBL" id="JAVHJL010000005">
    <property type="protein sequence ID" value="KAK6503903.1"/>
    <property type="molecule type" value="Genomic_DNA"/>
</dbReference>
<comment type="caution">
    <text evidence="3">The sequence shown here is derived from an EMBL/GenBank/DDBJ whole genome shotgun (WGS) entry which is preliminary data.</text>
</comment>
<proteinExistence type="predicted"/>
<organism evidence="3 4">
    <name type="scientific">Arthrobotrys musiformis</name>
    <dbReference type="NCBI Taxonomy" id="47236"/>
    <lineage>
        <taxon>Eukaryota</taxon>
        <taxon>Fungi</taxon>
        <taxon>Dikarya</taxon>
        <taxon>Ascomycota</taxon>
        <taxon>Pezizomycotina</taxon>
        <taxon>Orbiliomycetes</taxon>
        <taxon>Orbiliales</taxon>
        <taxon>Orbiliaceae</taxon>
        <taxon>Arthrobotrys</taxon>
    </lineage>
</organism>
<name>A0AAV9W8P6_9PEZI</name>
<feature type="compositionally biased region" description="Acidic residues" evidence="1">
    <location>
        <begin position="407"/>
        <end position="431"/>
    </location>
</feature>
<sequence>MKLSTPITSLALLSISQLVSGHLVIFEAYSPADGNVKGAALGYIPETARGGSSLLDVAVFDKTNVHTKWNAHRQDAGCGVTASSHAIWVQKNNMPLWLDIARRKDAWTFLKHPAPAGGEVTIPDYVAYVAGKGEVHDALRGHKMNFGIPVVAPGGMLRVGFRQINQDGAGDQRGLLKCRIDSQGNAKQFPVTLEVRNHVSAQYPPCVGDAYGVSWHHNRECYIELILPKNLGCAGEYKYKKGGKEHVVKKVCMIRCENNAVNGPFGGCIPVREKDVPAPPPKPPVAPPPKPPVAPPPEYATTVTETRQCTSTKGVPLKPDQTPGWVKEPYNQGGKTYHKKVIIKWKIIYVNAPPKPPTNPPKPPTNPPKPPTNPPKPPTNPPKPPTNPPKPPTKPTEPETPTKEEPETPAEEEPETPAEEEPETPAEEEPETPANPGGKGAEEEGYYRKYRYRRS</sequence>
<feature type="chain" id="PRO_5043339776" evidence="2">
    <location>
        <begin position="22"/>
        <end position="455"/>
    </location>
</feature>
<evidence type="ECO:0000256" key="1">
    <source>
        <dbReference type="SAM" id="MobiDB-lite"/>
    </source>
</evidence>
<dbReference type="PANTHER" id="PTHR34618:SF4">
    <property type="entry name" value="CAS1"/>
    <property type="match status" value="1"/>
</dbReference>
<dbReference type="AlphaFoldDB" id="A0AAV9W8P6"/>
<dbReference type="PANTHER" id="PTHR34618">
    <property type="entry name" value="SURFACE PROTEIN MAS1, PUTATIVE-RELATED"/>
    <property type="match status" value="1"/>
</dbReference>
<dbReference type="Pfam" id="PF11327">
    <property type="entry name" value="Egh16-like"/>
    <property type="match status" value="1"/>
</dbReference>
<feature type="compositionally biased region" description="Pro residues" evidence="1">
    <location>
        <begin position="354"/>
        <end position="395"/>
    </location>
</feature>
<dbReference type="Proteomes" id="UP001370758">
    <property type="component" value="Unassembled WGS sequence"/>
</dbReference>
<dbReference type="PRINTS" id="PR01217">
    <property type="entry name" value="PRICHEXTENSN"/>
</dbReference>
<evidence type="ECO:0000313" key="3">
    <source>
        <dbReference type="EMBL" id="KAK6503903.1"/>
    </source>
</evidence>
<reference evidence="3 4" key="1">
    <citation type="submission" date="2023-08" db="EMBL/GenBank/DDBJ databases">
        <authorList>
            <person name="Palmer J.M."/>
        </authorList>
    </citation>
    <scope>NUCLEOTIDE SEQUENCE [LARGE SCALE GENOMIC DNA]</scope>
    <source>
        <strain evidence="3 4">TWF481</strain>
    </source>
</reference>
<feature type="signal peptide" evidence="2">
    <location>
        <begin position="1"/>
        <end position="21"/>
    </location>
</feature>
<feature type="compositionally biased region" description="Pro residues" evidence="1">
    <location>
        <begin position="277"/>
        <end position="298"/>
    </location>
</feature>
<keyword evidence="2" id="KW-0732">Signal</keyword>
<evidence type="ECO:0000256" key="2">
    <source>
        <dbReference type="SAM" id="SignalP"/>
    </source>
</evidence>
<feature type="compositionally biased region" description="Polar residues" evidence="1">
    <location>
        <begin position="301"/>
        <end position="313"/>
    </location>
</feature>
<feature type="compositionally biased region" description="Basic and acidic residues" evidence="1">
    <location>
        <begin position="396"/>
        <end position="406"/>
    </location>
</feature>
<gene>
    <name evidence="3" type="ORF">TWF481_008903</name>
</gene>
<feature type="region of interest" description="Disordered" evidence="1">
    <location>
        <begin position="277"/>
        <end position="334"/>
    </location>
</feature>
<accession>A0AAV9W8P6</accession>
<evidence type="ECO:0000313" key="4">
    <source>
        <dbReference type="Proteomes" id="UP001370758"/>
    </source>
</evidence>
<dbReference type="InterPro" id="IPR021476">
    <property type="entry name" value="Egh16-like"/>
</dbReference>
<keyword evidence="4" id="KW-1185">Reference proteome</keyword>
<feature type="region of interest" description="Disordered" evidence="1">
    <location>
        <begin position="354"/>
        <end position="455"/>
    </location>
</feature>
<protein>
    <submittedName>
        <fullName evidence="3">Uncharacterized protein</fullName>
    </submittedName>
</protein>